<dbReference type="InterPro" id="IPR045534">
    <property type="entry name" value="DUF6428"/>
</dbReference>
<name>A0A6P2DLI6_9BACT</name>
<reference evidence="1 2" key="1">
    <citation type="submission" date="2019-05" db="EMBL/GenBank/DDBJ databases">
        <authorList>
            <consortium name="Science for Life Laboratories"/>
        </authorList>
    </citation>
    <scope>NUCLEOTIDE SEQUENCE [LARGE SCALE GENOMIC DNA]</scope>
    <source>
        <strain evidence="1">Soil9</strain>
    </source>
</reference>
<proteinExistence type="predicted"/>
<gene>
    <name evidence="1" type="ORF">SOIL9_72250</name>
</gene>
<evidence type="ECO:0000313" key="2">
    <source>
        <dbReference type="Proteomes" id="UP000464178"/>
    </source>
</evidence>
<dbReference type="RefSeq" id="WP_162672991.1">
    <property type="nucleotide sequence ID" value="NZ_LR593886.1"/>
</dbReference>
<accession>A0A6P2DLI6</accession>
<organism evidence="1 2">
    <name type="scientific">Gemmata massiliana</name>
    <dbReference type="NCBI Taxonomy" id="1210884"/>
    <lineage>
        <taxon>Bacteria</taxon>
        <taxon>Pseudomonadati</taxon>
        <taxon>Planctomycetota</taxon>
        <taxon>Planctomycetia</taxon>
        <taxon>Gemmatales</taxon>
        <taxon>Gemmataceae</taxon>
        <taxon>Gemmata</taxon>
    </lineage>
</organism>
<protein>
    <submittedName>
        <fullName evidence="1">Uncharacterized protein</fullName>
    </submittedName>
</protein>
<dbReference type="KEGG" id="gms:SOIL9_72250"/>
<dbReference type="Pfam" id="PF20001">
    <property type="entry name" value="DUF6428"/>
    <property type="match status" value="1"/>
</dbReference>
<dbReference type="Proteomes" id="UP000464178">
    <property type="component" value="Chromosome"/>
</dbReference>
<keyword evidence="2" id="KW-1185">Reference proteome</keyword>
<dbReference type="EMBL" id="LR593886">
    <property type="protein sequence ID" value="VTS03313.1"/>
    <property type="molecule type" value="Genomic_DNA"/>
</dbReference>
<dbReference type="AlphaFoldDB" id="A0A6P2DLI6"/>
<evidence type="ECO:0000313" key="1">
    <source>
        <dbReference type="EMBL" id="VTS03313.1"/>
    </source>
</evidence>
<sequence length="152" mass="16062">MNVAEFRAVLLADPGAALHLMLPDGDFVPAHFHVTEVGRVQKDFMDCGGTRRSVVSCLLQVWVANDTAHRLTAGKLASILNLAAPLLGSDDLVVEVEYERDAVSQFPIAFAEMTPAGVLFHLGRKHTDCLAPDKCGVSGCAPASNGAKSGCC</sequence>